<evidence type="ECO:0000256" key="1">
    <source>
        <dbReference type="SAM" id="SignalP"/>
    </source>
</evidence>
<evidence type="ECO:0000313" key="3">
    <source>
        <dbReference type="Proteomes" id="UP001169066"/>
    </source>
</evidence>
<proteinExistence type="predicted"/>
<keyword evidence="3" id="KW-1185">Reference proteome</keyword>
<dbReference type="EMBL" id="JAQIBC010000002">
    <property type="protein sequence ID" value="MDM5263636.1"/>
    <property type="molecule type" value="Genomic_DNA"/>
</dbReference>
<comment type="caution">
    <text evidence="2">The sequence shown here is derived from an EMBL/GenBank/DDBJ whole genome shotgun (WGS) entry which is preliminary data.</text>
</comment>
<accession>A0ABT7QRG9</accession>
<feature type="signal peptide" evidence="1">
    <location>
        <begin position="1"/>
        <end position="24"/>
    </location>
</feature>
<evidence type="ECO:0000313" key="2">
    <source>
        <dbReference type="EMBL" id="MDM5263636.1"/>
    </source>
</evidence>
<evidence type="ECO:0008006" key="4">
    <source>
        <dbReference type="Google" id="ProtNLM"/>
    </source>
</evidence>
<organism evidence="2 3">
    <name type="scientific">Sulfurovum xiamenensis</name>
    <dbReference type="NCBI Taxonomy" id="3019066"/>
    <lineage>
        <taxon>Bacteria</taxon>
        <taxon>Pseudomonadati</taxon>
        <taxon>Campylobacterota</taxon>
        <taxon>Epsilonproteobacteria</taxon>
        <taxon>Campylobacterales</taxon>
        <taxon>Sulfurovaceae</taxon>
        <taxon>Sulfurovum</taxon>
    </lineage>
</organism>
<dbReference type="RefSeq" id="WP_008242316.1">
    <property type="nucleotide sequence ID" value="NZ_JAQIBC010000002.1"/>
</dbReference>
<protein>
    <recommendedName>
        <fullName evidence="4">Cytochrome C</fullName>
    </recommendedName>
</protein>
<name>A0ABT7QRG9_9BACT</name>
<keyword evidence="1" id="KW-0732">Signal</keyword>
<gene>
    <name evidence="2" type="ORF">PF327_05435</name>
</gene>
<sequence>MKRIVTVLSLVAFAMVSTPTVASASVKKGQKIYKKKVRKYCGFSGVRFARQHNQDEWEEIYDDGEFPAEMKRICPKLPLNKIKKSWWKHLYEFTYEYGEGGSHVPKC</sequence>
<reference evidence="2" key="1">
    <citation type="submission" date="2023-01" db="EMBL/GenBank/DDBJ databases">
        <title>Sulfurovum sp. XTW-4 genome assembly.</title>
        <authorList>
            <person name="Wang J."/>
        </authorList>
    </citation>
    <scope>NUCLEOTIDE SEQUENCE</scope>
    <source>
        <strain evidence="2">XTW-4</strain>
    </source>
</reference>
<feature type="chain" id="PRO_5046981335" description="Cytochrome C" evidence="1">
    <location>
        <begin position="25"/>
        <end position="107"/>
    </location>
</feature>
<dbReference type="Proteomes" id="UP001169066">
    <property type="component" value="Unassembled WGS sequence"/>
</dbReference>